<evidence type="ECO:0000259" key="4">
    <source>
        <dbReference type="PROSITE" id="PS50026"/>
    </source>
</evidence>
<dbReference type="EMBL" id="KN716277">
    <property type="protein sequence ID" value="KJH48159.1"/>
    <property type="molecule type" value="Genomic_DNA"/>
</dbReference>
<dbReference type="PROSITE" id="PS50025">
    <property type="entry name" value="LAM_G_DOMAIN"/>
    <property type="match status" value="1"/>
</dbReference>
<name>A0A0D8XWJ4_DICVI</name>
<dbReference type="SUPFAM" id="SSF57196">
    <property type="entry name" value="EGF/Laminin"/>
    <property type="match status" value="1"/>
</dbReference>
<dbReference type="Proteomes" id="UP000053766">
    <property type="component" value="Unassembled WGS sequence"/>
</dbReference>
<feature type="domain" description="Laminin G" evidence="3">
    <location>
        <begin position="168"/>
        <end position="338"/>
    </location>
</feature>
<dbReference type="PROSITE" id="PS01186">
    <property type="entry name" value="EGF_2"/>
    <property type="match status" value="1"/>
</dbReference>
<dbReference type="InterPro" id="IPR001791">
    <property type="entry name" value="Laminin_G"/>
</dbReference>
<sequence length="666" mass="74177">MNCCENFLNFEKSIIDFAYQLVGSLHNGFLQLNLLNEQNREHILAIKINTSDEILSYRLDSTSEQICEITEGINLYDTEVVVTLGDGGNSMIGCVTLVTVGIDNVATPRNVIPLSSNEVDDCDNDQNCEHRDCNEGKCLQLEVATCDCYGTEMSGPNCRYPAQSVFVVNNNDESRPNNIRYTPWKVDQLMNRITIDFKFADDDNREGVLLHSRLSDGSVMKLYVVESRGNLIFGSLGQKNFTLDTTKEFHSILINIHHESHFVDLVVDEQLKKLFFDKSIIDLSLTSLLFGGSPVNKRAREIGITGCLKNIYVDHYDIIYMMYNKDKRVEPSMQLNSCDDNQNQLMVNSASLPNKESHAEPILHHFVSGTLPIIYEDEAADCEKSQDYLCRNGAACERRGENITCLCKQGFGGKYCQFTLRPRNCAEAYAFHGIAEGTVHLDVDGTLPLHGSVATCQNGTTIVPHDMPNSTVIRSSGDTSHALFIVSYRDFTYEKLSRLIKFSGSCRQQVLYECDKAALGFEFNQTWFNVAIDSRTVTQIGRLPNSCPCMDTGCIKNMRCNCDSKDSISSDIGYLYDGNAGITKVVALHAESDLSGRLTIGPLQCQGFAGDGPIRFSRSRALLIGNWRGRSLSLQFRTATSSATVFTAFKGDDVIVKAELINGMIF</sequence>
<reference evidence="5 6" key="1">
    <citation type="submission" date="2013-11" db="EMBL/GenBank/DDBJ databases">
        <title>Draft genome of the bovine lungworm Dictyocaulus viviparus.</title>
        <authorList>
            <person name="Mitreva M."/>
        </authorList>
    </citation>
    <scope>NUCLEOTIDE SEQUENCE [LARGE SCALE GENOMIC DNA]</scope>
    <source>
        <strain evidence="5 6">HannoverDv2000</strain>
    </source>
</reference>
<feature type="disulfide bond" evidence="2">
    <location>
        <begin position="407"/>
        <end position="416"/>
    </location>
</feature>
<comment type="caution">
    <text evidence="2">Lacks conserved residue(s) required for the propagation of feature annotation.</text>
</comment>
<keyword evidence="1 2" id="KW-1015">Disulfide bond</keyword>
<evidence type="ECO:0000259" key="3">
    <source>
        <dbReference type="PROSITE" id="PS50025"/>
    </source>
</evidence>
<dbReference type="Gene3D" id="2.10.25.10">
    <property type="entry name" value="Laminin"/>
    <property type="match status" value="1"/>
</dbReference>
<dbReference type="SMART" id="SM00181">
    <property type="entry name" value="EGF"/>
    <property type="match status" value="2"/>
</dbReference>
<dbReference type="STRING" id="29172.A0A0D8XWJ4"/>
<evidence type="ECO:0000256" key="1">
    <source>
        <dbReference type="ARBA" id="ARBA00023157"/>
    </source>
</evidence>
<dbReference type="PROSITE" id="PS00022">
    <property type="entry name" value="EGF_1"/>
    <property type="match status" value="1"/>
</dbReference>
<dbReference type="InterPro" id="IPR050906">
    <property type="entry name" value="Notch_signaling"/>
</dbReference>
<dbReference type="AlphaFoldDB" id="A0A0D8XWJ4"/>
<dbReference type="PANTHER" id="PTHR24044:SF420">
    <property type="entry name" value="DELTA AND NOTCH-LIKE EPIDERMAL GROWTH FACTOR-RELATED RECEPTOR ISOFORM X1"/>
    <property type="match status" value="1"/>
</dbReference>
<dbReference type="OrthoDB" id="5989513at2759"/>
<evidence type="ECO:0000313" key="6">
    <source>
        <dbReference type="Proteomes" id="UP000053766"/>
    </source>
</evidence>
<dbReference type="PANTHER" id="PTHR24044">
    <property type="entry name" value="NOTCH LIGAND FAMILY MEMBER"/>
    <property type="match status" value="1"/>
</dbReference>
<dbReference type="InterPro" id="IPR013320">
    <property type="entry name" value="ConA-like_dom_sf"/>
</dbReference>
<feature type="domain" description="EGF-like" evidence="4">
    <location>
        <begin position="378"/>
        <end position="417"/>
    </location>
</feature>
<dbReference type="GO" id="GO:0005112">
    <property type="term" value="F:Notch binding"/>
    <property type="evidence" value="ECO:0007669"/>
    <property type="project" value="TreeGrafter"/>
</dbReference>
<dbReference type="PROSITE" id="PS50026">
    <property type="entry name" value="EGF_3"/>
    <property type="match status" value="1"/>
</dbReference>
<protein>
    <submittedName>
        <fullName evidence="5">EGF-like domain protein</fullName>
    </submittedName>
</protein>
<accession>A0A0D8XWJ4</accession>
<gene>
    <name evidence="5" type="ORF">DICVIV_05728</name>
</gene>
<proteinExistence type="predicted"/>
<keyword evidence="6" id="KW-1185">Reference proteome</keyword>
<dbReference type="InterPro" id="IPR000742">
    <property type="entry name" value="EGF"/>
</dbReference>
<dbReference type="SUPFAM" id="SSF49899">
    <property type="entry name" value="Concanavalin A-like lectins/glucanases"/>
    <property type="match status" value="1"/>
</dbReference>
<evidence type="ECO:0000256" key="2">
    <source>
        <dbReference type="PROSITE-ProRule" id="PRU00076"/>
    </source>
</evidence>
<reference evidence="6" key="2">
    <citation type="journal article" date="2016" name="Sci. Rep.">
        <title>Dictyocaulus viviparus genome, variome and transcriptome elucidate lungworm biology and support future intervention.</title>
        <authorList>
            <person name="McNulty S.N."/>
            <person name="Strube C."/>
            <person name="Rosa B.A."/>
            <person name="Martin J.C."/>
            <person name="Tyagi R."/>
            <person name="Choi Y.J."/>
            <person name="Wang Q."/>
            <person name="Hallsworth Pepin K."/>
            <person name="Zhang X."/>
            <person name="Ozersky P."/>
            <person name="Wilson R.K."/>
            <person name="Sternberg P.W."/>
            <person name="Gasser R.B."/>
            <person name="Mitreva M."/>
        </authorList>
    </citation>
    <scope>NUCLEOTIDE SEQUENCE [LARGE SCALE GENOMIC DNA]</scope>
    <source>
        <strain evidence="6">HannoverDv2000</strain>
    </source>
</reference>
<evidence type="ECO:0000313" key="5">
    <source>
        <dbReference type="EMBL" id="KJH48159.1"/>
    </source>
</evidence>
<dbReference type="Gene3D" id="2.60.120.200">
    <property type="match status" value="1"/>
</dbReference>
<organism evidence="5 6">
    <name type="scientific">Dictyocaulus viviparus</name>
    <name type="common">Bovine lungworm</name>
    <dbReference type="NCBI Taxonomy" id="29172"/>
    <lineage>
        <taxon>Eukaryota</taxon>
        <taxon>Metazoa</taxon>
        <taxon>Ecdysozoa</taxon>
        <taxon>Nematoda</taxon>
        <taxon>Chromadorea</taxon>
        <taxon>Rhabditida</taxon>
        <taxon>Rhabditina</taxon>
        <taxon>Rhabditomorpha</taxon>
        <taxon>Strongyloidea</taxon>
        <taxon>Metastrongylidae</taxon>
        <taxon>Dictyocaulus</taxon>
    </lineage>
</organism>
<keyword evidence="2" id="KW-0245">EGF-like domain</keyword>